<keyword evidence="2" id="KW-0812">Transmembrane</keyword>
<feature type="transmembrane region" description="Helical" evidence="2">
    <location>
        <begin position="7"/>
        <end position="29"/>
    </location>
</feature>
<proteinExistence type="predicted"/>
<feature type="compositionally biased region" description="Low complexity" evidence="1">
    <location>
        <begin position="85"/>
        <end position="99"/>
    </location>
</feature>
<evidence type="ECO:0000256" key="1">
    <source>
        <dbReference type="SAM" id="MobiDB-lite"/>
    </source>
</evidence>
<dbReference type="Proteomes" id="UP000465785">
    <property type="component" value="Chromosome"/>
</dbReference>
<keyword evidence="4" id="KW-1185">Reference proteome</keyword>
<keyword evidence="2" id="KW-1133">Transmembrane helix</keyword>
<gene>
    <name evidence="3" type="ORF">MGALJ_52100</name>
</gene>
<feature type="transmembrane region" description="Helical" evidence="2">
    <location>
        <begin position="41"/>
        <end position="60"/>
    </location>
</feature>
<evidence type="ECO:0000256" key="2">
    <source>
        <dbReference type="SAM" id="Phobius"/>
    </source>
</evidence>
<evidence type="ECO:0000313" key="4">
    <source>
        <dbReference type="Proteomes" id="UP000465785"/>
    </source>
</evidence>
<evidence type="ECO:0000313" key="3">
    <source>
        <dbReference type="EMBL" id="BBY95541.1"/>
    </source>
</evidence>
<protein>
    <submittedName>
        <fullName evidence="3">Uncharacterized protein</fullName>
    </submittedName>
</protein>
<dbReference type="KEGG" id="mgau:MGALJ_52100"/>
<organism evidence="3 4">
    <name type="scientific">Mycobacterium gallinarum</name>
    <dbReference type="NCBI Taxonomy" id="39689"/>
    <lineage>
        <taxon>Bacteria</taxon>
        <taxon>Bacillati</taxon>
        <taxon>Actinomycetota</taxon>
        <taxon>Actinomycetes</taxon>
        <taxon>Mycobacteriales</taxon>
        <taxon>Mycobacteriaceae</taxon>
        <taxon>Mycobacterium</taxon>
    </lineage>
</organism>
<reference evidence="3 4" key="1">
    <citation type="journal article" date="2019" name="Emerg. Microbes Infect.">
        <title>Comprehensive subspecies identification of 175 nontuberculous mycobacteria species based on 7547 genomic profiles.</title>
        <authorList>
            <person name="Matsumoto Y."/>
            <person name="Kinjo T."/>
            <person name="Motooka D."/>
            <person name="Nabeya D."/>
            <person name="Jung N."/>
            <person name="Uechi K."/>
            <person name="Horii T."/>
            <person name="Iida T."/>
            <person name="Fujita J."/>
            <person name="Nakamura S."/>
        </authorList>
    </citation>
    <scope>NUCLEOTIDE SEQUENCE [LARGE SCALE GENOMIC DNA]</scope>
    <source>
        <strain evidence="3 4">JCM 6399</strain>
    </source>
</reference>
<sequence>METFKRYLLIQAMMFVFGIVGPIFLIMFFASPRHPELRWAYWAGLFITAADILIALALTAGSGDKKKAPKDVKIAMALQKRKQSGRSGTSGSSSSLSSSDPFFGGAVGLFSTDSGSSSGDSGWSSSDSGSSSSDSGSSSSDSGSSSSV</sequence>
<accession>A0A9W4B7J9</accession>
<dbReference type="EMBL" id="AP022601">
    <property type="protein sequence ID" value="BBY95541.1"/>
    <property type="molecule type" value="Genomic_DNA"/>
</dbReference>
<feature type="region of interest" description="Disordered" evidence="1">
    <location>
        <begin position="78"/>
        <end position="99"/>
    </location>
</feature>
<feature type="region of interest" description="Disordered" evidence="1">
    <location>
        <begin position="113"/>
        <end position="148"/>
    </location>
</feature>
<name>A0A9W4B7J9_9MYCO</name>
<dbReference type="RefSeq" id="WP_163724428.1">
    <property type="nucleotide sequence ID" value="NZ_AP022601.1"/>
</dbReference>
<dbReference type="AlphaFoldDB" id="A0A9W4B7J9"/>
<keyword evidence="2" id="KW-0472">Membrane</keyword>